<evidence type="ECO:0000256" key="3">
    <source>
        <dbReference type="SAM" id="MobiDB-lite"/>
    </source>
</evidence>
<comment type="caution">
    <text evidence="5">The sequence shown here is derived from an EMBL/GenBank/DDBJ whole genome shotgun (WGS) entry which is preliminary data.</text>
</comment>
<accession>A0A135UJN9</accession>
<dbReference type="Gene3D" id="2.60.120.330">
    <property type="entry name" value="B-lactam Antibiotic, Isopenicillin N Synthase, Chain"/>
    <property type="match status" value="1"/>
</dbReference>
<dbReference type="AlphaFoldDB" id="A0A135UJN9"/>
<dbReference type="GO" id="GO:0016491">
    <property type="term" value="F:oxidoreductase activity"/>
    <property type="evidence" value="ECO:0007669"/>
    <property type="project" value="UniProtKB-KW"/>
</dbReference>
<evidence type="ECO:0000259" key="4">
    <source>
        <dbReference type="PROSITE" id="PS51471"/>
    </source>
</evidence>
<dbReference type="PROSITE" id="PS51471">
    <property type="entry name" value="FE2OG_OXY"/>
    <property type="match status" value="1"/>
</dbReference>
<keyword evidence="6" id="KW-1185">Reference proteome</keyword>
<feature type="compositionally biased region" description="Low complexity" evidence="3">
    <location>
        <begin position="256"/>
        <end position="266"/>
    </location>
</feature>
<dbReference type="InterPro" id="IPR050231">
    <property type="entry name" value="Iron_ascorbate_oxido_reductase"/>
</dbReference>
<dbReference type="GO" id="GO:0046872">
    <property type="term" value="F:metal ion binding"/>
    <property type="evidence" value="ECO:0007669"/>
    <property type="project" value="UniProtKB-KW"/>
</dbReference>
<dbReference type="InterPro" id="IPR044861">
    <property type="entry name" value="IPNS-like_FE2OG_OXY"/>
</dbReference>
<comment type="similarity">
    <text evidence="1 2">Belongs to the iron/ascorbate-dependent oxidoreductase family.</text>
</comment>
<dbReference type="OrthoDB" id="288590at2759"/>
<reference evidence="5 6" key="1">
    <citation type="submission" date="2014-02" db="EMBL/GenBank/DDBJ databases">
        <title>The genome sequence of Colletotrichum nymphaeae SA-01.</title>
        <authorList>
            <person name="Baroncelli R."/>
            <person name="Thon M.R."/>
        </authorList>
    </citation>
    <scope>NUCLEOTIDE SEQUENCE [LARGE SCALE GENOMIC DNA]</scope>
    <source>
        <strain evidence="5 6">SA-01</strain>
    </source>
</reference>
<evidence type="ECO:0000256" key="2">
    <source>
        <dbReference type="RuleBase" id="RU003682"/>
    </source>
</evidence>
<dbReference type="Pfam" id="PF03171">
    <property type="entry name" value="2OG-FeII_Oxy"/>
    <property type="match status" value="1"/>
</dbReference>
<feature type="compositionally biased region" description="Basic and acidic residues" evidence="3">
    <location>
        <begin position="276"/>
        <end position="297"/>
    </location>
</feature>
<dbReference type="EMBL" id="JEMN01000491">
    <property type="protein sequence ID" value="KXH60613.1"/>
    <property type="molecule type" value="Genomic_DNA"/>
</dbReference>
<feature type="region of interest" description="Disordered" evidence="3">
    <location>
        <begin position="256"/>
        <end position="300"/>
    </location>
</feature>
<dbReference type="InterPro" id="IPR005123">
    <property type="entry name" value="Oxoglu/Fe-dep_dioxygenase_dom"/>
</dbReference>
<evidence type="ECO:0000313" key="6">
    <source>
        <dbReference type="Proteomes" id="UP000070054"/>
    </source>
</evidence>
<dbReference type="InterPro" id="IPR027443">
    <property type="entry name" value="IPNS-like_sf"/>
</dbReference>
<feature type="domain" description="Fe2OG dioxygenase" evidence="4">
    <location>
        <begin position="206"/>
        <end position="351"/>
    </location>
</feature>
<keyword evidence="2" id="KW-0560">Oxidoreductase</keyword>
<protein>
    <recommendedName>
        <fullName evidence="4">Fe2OG dioxygenase domain-containing protein</fullName>
    </recommendedName>
</protein>
<organism evidence="5 6">
    <name type="scientific">Colletotrichum nymphaeae SA-01</name>
    <dbReference type="NCBI Taxonomy" id="1460502"/>
    <lineage>
        <taxon>Eukaryota</taxon>
        <taxon>Fungi</taxon>
        <taxon>Dikarya</taxon>
        <taxon>Ascomycota</taxon>
        <taxon>Pezizomycotina</taxon>
        <taxon>Sordariomycetes</taxon>
        <taxon>Hypocreomycetidae</taxon>
        <taxon>Glomerellales</taxon>
        <taxon>Glomerellaceae</taxon>
        <taxon>Colletotrichum</taxon>
        <taxon>Colletotrichum acutatum species complex</taxon>
    </lineage>
</organism>
<proteinExistence type="inferred from homology"/>
<evidence type="ECO:0000256" key="1">
    <source>
        <dbReference type="ARBA" id="ARBA00008056"/>
    </source>
</evidence>
<dbReference type="Proteomes" id="UP000070054">
    <property type="component" value="Unassembled WGS sequence"/>
</dbReference>
<dbReference type="SUPFAM" id="SSF51197">
    <property type="entry name" value="Clavaminate synthase-like"/>
    <property type="match status" value="1"/>
</dbReference>
<gene>
    <name evidence="5" type="ORF">CNYM01_00090</name>
</gene>
<keyword evidence="2" id="KW-0408">Iron</keyword>
<evidence type="ECO:0000313" key="5">
    <source>
        <dbReference type="EMBL" id="KXH60613.1"/>
    </source>
</evidence>
<keyword evidence="2" id="KW-0479">Metal-binding</keyword>
<sequence>MTVAGSKKMDGAAAAPYAPTANLDTVVFSKVLDRDPPTIDKIISACENVGFFYLDISDQYSATMLENLDRLNIVMKDWFDQPTAAKRKELAISMASHGFVEAALLSQVPVDLLAEANGNVVLRYKPIGSQAGTHGGRDGWEVLKTGSFELAGRWGLPPVVEDNLQTFTSFQSQCHYITRVLLDRISNALGLKGAQSLNHFHRSDCPSKSALAFLHYIPMDPTGGYAGHNVHTDYGTLTLVFAPQWGLQVLSTPEISSSSSASSSTSHDSDESLDSGYHRGHSEGHANTNPKKERSETSMEWQYVEPRPGCAVVNVADVLRFLTRDRLKSAVHRVLPLPDVDRYSVTYFLRPSDDVEFIDGDGRLTNVMDWYDRKNNMYEASYGTQDRSLLIGGLYKEV</sequence>
<name>A0A135UJN9_9PEZI</name>
<dbReference type="PANTHER" id="PTHR47990">
    <property type="entry name" value="2-OXOGLUTARATE (2OG) AND FE(II)-DEPENDENT OXYGENASE SUPERFAMILY PROTEIN-RELATED"/>
    <property type="match status" value="1"/>
</dbReference>